<dbReference type="RefSeq" id="WP_147431278.1">
    <property type="nucleotide sequence ID" value="NZ_RBXP01000011.1"/>
</dbReference>
<keyword evidence="4 6" id="KW-1133">Transmembrane helix</keyword>
<reference evidence="7 8" key="1">
    <citation type="submission" date="2018-10" db="EMBL/GenBank/DDBJ databases">
        <title>Genomic Encyclopedia of Type Strains, Phase IV (KMG-IV): sequencing the most valuable type-strain genomes for metagenomic binning, comparative biology and taxonomic classification.</title>
        <authorList>
            <person name="Goeker M."/>
        </authorList>
    </citation>
    <scope>NUCLEOTIDE SEQUENCE [LARGE SCALE GENOMIC DNA]</scope>
    <source>
        <strain evidence="7 8">DSM 23841</strain>
    </source>
</reference>
<feature type="transmembrane region" description="Helical" evidence="6">
    <location>
        <begin position="37"/>
        <end position="61"/>
    </location>
</feature>
<evidence type="ECO:0000256" key="5">
    <source>
        <dbReference type="ARBA" id="ARBA00023136"/>
    </source>
</evidence>
<evidence type="ECO:0000313" key="7">
    <source>
        <dbReference type="EMBL" id="RKT60438.1"/>
    </source>
</evidence>
<feature type="transmembrane region" description="Helical" evidence="6">
    <location>
        <begin position="362"/>
        <end position="379"/>
    </location>
</feature>
<dbReference type="InterPro" id="IPR050833">
    <property type="entry name" value="Poly_Biosynth_Transport"/>
</dbReference>
<feature type="transmembrane region" description="Helical" evidence="6">
    <location>
        <begin position="232"/>
        <end position="265"/>
    </location>
</feature>
<evidence type="ECO:0000313" key="8">
    <source>
        <dbReference type="Proteomes" id="UP000270626"/>
    </source>
</evidence>
<keyword evidence="2" id="KW-1003">Cell membrane</keyword>
<keyword evidence="8" id="KW-1185">Reference proteome</keyword>
<evidence type="ECO:0000256" key="2">
    <source>
        <dbReference type="ARBA" id="ARBA00022475"/>
    </source>
</evidence>
<organism evidence="7 8">
    <name type="scientific">Azonexus fungiphilus</name>
    <dbReference type="NCBI Taxonomy" id="146940"/>
    <lineage>
        <taxon>Bacteria</taxon>
        <taxon>Pseudomonadati</taxon>
        <taxon>Pseudomonadota</taxon>
        <taxon>Betaproteobacteria</taxon>
        <taxon>Rhodocyclales</taxon>
        <taxon>Azonexaceae</taxon>
        <taxon>Azonexus</taxon>
    </lineage>
</organism>
<feature type="transmembrane region" description="Helical" evidence="6">
    <location>
        <begin position="164"/>
        <end position="185"/>
    </location>
</feature>
<evidence type="ECO:0000256" key="3">
    <source>
        <dbReference type="ARBA" id="ARBA00022692"/>
    </source>
</evidence>
<feature type="transmembrane region" description="Helical" evidence="6">
    <location>
        <begin position="73"/>
        <end position="101"/>
    </location>
</feature>
<comment type="subcellular location">
    <subcellularLocation>
        <location evidence="1">Cell membrane</location>
        <topology evidence="1">Multi-pass membrane protein</topology>
    </subcellularLocation>
</comment>
<comment type="caution">
    <text evidence="7">The sequence shown here is derived from an EMBL/GenBank/DDBJ whole genome shotgun (WGS) entry which is preliminary data.</text>
</comment>
<proteinExistence type="predicted"/>
<evidence type="ECO:0000256" key="6">
    <source>
        <dbReference type="SAM" id="Phobius"/>
    </source>
</evidence>
<dbReference type="Proteomes" id="UP000270626">
    <property type="component" value="Unassembled WGS sequence"/>
</dbReference>
<dbReference type="GO" id="GO:0005886">
    <property type="term" value="C:plasma membrane"/>
    <property type="evidence" value="ECO:0007669"/>
    <property type="project" value="UniProtKB-SubCell"/>
</dbReference>
<evidence type="ECO:0000256" key="4">
    <source>
        <dbReference type="ARBA" id="ARBA00022989"/>
    </source>
</evidence>
<dbReference type="EMBL" id="RBXP01000011">
    <property type="protein sequence ID" value="RKT60438.1"/>
    <property type="molecule type" value="Genomic_DNA"/>
</dbReference>
<dbReference type="OrthoDB" id="1489730at2"/>
<protein>
    <submittedName>
        <fullName evidence="7">O-antigen/teichoic acid export membrane protein</fullName>
    </submittedName>
</protein>
<feature type="transmembrane region" description="Helical" evidence="6">
    <location>
        <begin position="139"/>
        <end position="158"/>
    </location>
</feature>
<feature type="transmembrane region" description="Helical" evidence="6">
    <location>
        <begin position="107"/>
        <end position="127"/>
    </location>
</feature>
<dbReference type="PANTHER" id="PTHR30250">
    <property type="entry name" value="PST FAMILY PREDICTED COLANIC ACID TRANSPORTER"/>
    <property type="match status" value="1"/>
</dbReference>
<feature type="transmembrane region" description="Helical" evidence="6">
    <location>
        <begin position="328"/>
        <end position="350"/>
    </location>
</feature>
<evidence type="ECO:0000256" key="1">
    <source>
        <dbReference type="ARBA" id="ARBA00004651"/>
    </source>
</evidence>
<sequence length="411" mass="45933">MVKTILTLIVGMLSGAFLVFANQIILAKYTEPEEFGRLLTILALLNSASPMVSLGIGSYMLEHNSKRGRGVGYLKPVAACIFNFSVVSFYFTGLIIVWVVWGDVFMVLLFLVLFPVLIMQGGVGFTLPLFQINSRFREIAYFQFLSQFGRLLSSVIGLVCLGSFLFTLVGYLLSAVLVFLLNFSFVKRIDGFDYLKARKIFSARRVVSICTGSLPFATNGLINMLQVQLPTVFVSVLFGFGAAAQFSICFSILLVVFIVPNAIYGQYLLPTLQRMQISKGSAYKKIYLSSIFLMLILGALGAFMVFYYSKPIFEYFFGAKYTLASNLITTAAALIPARYALTVLGAFLIAERKVLYKVKASVYLLSVQILMIFFSSIFWGLSELIVLLVISEYILLFVYLMKMHVLFKVKD</sequence>
<feature type="transmembrane region" description="Helical" evidence="6">
    <location>
        <begin position="206"/>
        <end position="226"/>
    </location>
</feature>
<feature type="transmembrane region" description="Helical" evidence="6">
    <location>
        <begin position="385"/>
        <end position="401"/>
    </location>
</feature>
<name>A0A495WKM7_9RHOO</name>
<feature type="transmembrane region" description="Helical" evidence="6">
    <location>
        <begin position="286"/>
        <end position="308"/>
    </location>
</feature>
<keyword evidence="3 6" id="KW-0812">Transmembrane</keyword>
<gene>
    <name evidence="7" type="ORF">DFR40_0572</name>
</gene>
<dbReference type="AlphaFoldDB" id="A0A495WKM7"/>
<keyword evidence="5 6" id="KW-0472">Membrane</keyword>
<accession>A0A495WKM7</accession>
<dbReference type="PANTHER" id="PTHR30250:SF11">
    <property type="entry name" value="O-ANTIGEN TRANSPORTER-RELATED"/>
    <property type="match status" value="1"/>
</dbReference>